<keyword evidence="8" id="KW-0206">Cytoskeleton</keyword>
<dbReference type="SMART" id="SM00365">
    <property type="entry name" value="LRR_SD22"/>
    <property type="match status" value="4"/>
</dbReference>
<evidence type="ECO:0000256" key="10">
    <source>
        <dbReference type="ARBA" id="ARBA00038378"/>
    </source>
</evidence>
<sequence>MEQAIIYDHNDPEDVQKAKKWEKTRRGNITTQIKTRSKVQGKESVRPTVINSELIAEYFQEYNRENKIFNKDDTPLWDFTHLALSYKNIIDIGNLKGMEKLRKLQLDNNIIYKIQNLDHLVNLEWLDLSFNQIEKIEGLNSLTKLTDLSLYNNHIVEVGGLGKLMELNVLSLGQNRIKSYENVITYLREIPNKLEVLTLEGNPCIKKDLKEEYQLYAYAYLDKLQYLDYHIVKQESRNTALEKHREDIDERDNQKEADKNVVTTPTMMSKERRQQLIEAHILIASDIFKRNLAEDEVMQKFTILPNYQDIMQQIDDEVRDKIEEFVDDALKSHQEKKEKIAYWTEILKEGETKAELKSIGLINEFNAKHKKEYGSMNWDQSTDKQLHDYKEWNDINLKELEDKLMLVEMKLVESLGLANTEFSKDIENINNELTTKITKFTDGVQDLINQFQVDLKDHAYKLNEEVTKEEENPTYQDIGDDTDLLQLIYDKDILAQFFEQCKENQENKISEKNNVMRSDINNDWKDIKQSLTEAQHDRNRDIILEIIKFTKEKKNEVDDLLMQYLEEE</sequence>
<dbReference type="AlphaFoldDB" id="A0AAD1UC06"/>
<dbReference type="Pfam" id="PF14580">
    <property type="entry name" value="LRR_9"/>
    <property type="match status" value="1"/>
</dbReference>
<comment type="similarity">
    <text evidence="10">Belongs to the DRC3 family.</text>
</comment>
<dbReference type="InterPro" id="IPR001611">
    <property type="entry name" value="Leu-rich_rpt"/>
</dbReference>
<evidence type="ECO:0000256" key="7">
    <source>
        <dbReference type="ARBA" id="ARBA00023069"/>
    </source>
</evidence>
<dbReference type="Gene3D" id="3.80.10.10">
    <property type="entry name" value="Ribonuclease Inhibitor"/>
    <property type="match status" value="1"/>
</dbReference>
<reference evidence="12" key="1">
    <citation type="submission" date="2023-07" db="EMBL/GenBank/DDBJ databases">
        <authorList>
            <consortium name="AG Swart"/>
            <person name="Singh M."/>
            <person name="Singh A."/>
            <person name="Seah K."/>
            <person name="Emmerich C."/>
        </authorList>
    </citation>
    <scope>NUCLEOTIDE SEQUENCE</scope>
    <source>
        <strain evidence="12">DP1</strain>
    </source>
</reference>
<evidence type="ECO:0000256" key="4">
    <source>
        <dbReference type="ARBA" id="ARBA00022737"/>
    </source>
</evidence>
<keyword evidence="3" id="KW-0433">Leucine-rich repeat</keyword>
<name>A0AAD1UC06_EUPCR</name>
<gene>
    <name evidence="12" type="ORF">ECRASSUSDP1_LOCUS5369</name>
</gene>
<evidence type="ECO:0000256" key="1">
    <source>
        <dbReference type="ARBA" id="ARBA00004611"/>
    </source>
</evidence>
<evidence type="ECO:0000313" key="12">
    <source>
        <dbReference type="EMBL" id="CAI2364029.1"/>
    </source>
</evidence>
<keyword evidence="6" id="KW-0175">Coiled coil</keyword>
<accession>A0AAD1UC06</accession>
<dbReference type="PANTHER" id="PTHR45973:SF12">
    <property type="entry name" value="DYNEIN REGULATORY COMPLEX SUBUNIT 3"/>
    <property type="match status" value="1"/>
</dbReference>
<dbReference type="Proteomes" id="UP001295684">
    <property type="component" value="Unassembled WGS sequence"/>
</dbReference>
<dbReference type="InterPro" id="IPR032675">
    <property type="entry name" value="LRR_dom_sf"/>
</dbReference>
<evidence type="ECO:0000256" key="5">
    <source>
        <dbReference type="ARBA" id="ARBA00022846"/>
    </source>
</evidence>
<keyword evidence="2" id="KW-0963">Cytoplasm</keyword>
<comment type="caution">
    <text evidence="12">The sequence shown here is derived from an EMBL/GenBank/DDBJ whole genome shotgun (WGS) entry which is preliminary data.</text>
</comment>
<protein>
    <recommendedName>
        <fullName evidence="11">Dynein regulatory complex subunit 3</fullName>
    </recommendedName>
</protein>
<evidence type="ECO:0000256" key="3">
    <source>
        <dbReference type="ARBA" id="ARBA00022614"/>
    </source>
</evidence>
<dbReference type="GO" id="GO:0005929">
    <property type="term" value="C:cilium"/>
    <property type="evidence" value="ECO:0007669"/>
    <property type="project" value="TreeGrafter"/>
</dbReference>
<dbReference type="PANTHER" id="PTHR45973">
    <property type="entry name" value="PROTEIN PHOSPHATASE 1 REGULATORY SUBUNIT SDS22-RELATED"/>
    <property type="match status" value="1"/>
</dbReference>
<evidence type="ECO:0000256" key="6">
    <source>
        <dbReference type="ARBA" id="ARBA00023054"/>
    </source>
</evidence>
<keyword evidence="5" id="KW-0282">Flagellum</keyword>
<evidence type="ECO:0000313" key="13">
    <source>
        <dbReference type="Proteomes" id="UP001295684"/>
    </source>
</evidence>
<keyword evidence="9" id="KW-0966">Cell projection</keyword>
<keyword evidence="7" id="KW-0969">Cilium</keyword>
<dbReference type="InterPro" id="IPR050576">
    <property type="entry name" value="Cilia_flagella_integrity"/>
</dbReference>
<keyword evidence="13" id="KW-1185">Reference proteome</keyword>
<dbReference type="SUPFAM" id="SSF52075">
    <property type="entry name" value="Outer arm dynein light chain 1"/>
    <property type="match status" value="1"/>
</dbReference>
<dbReference type="EMBL" id="CAMPGE010005181">
    <property type="protein sequence ID" value="CAI2364029.1"/>
    <property type="molecule type" value="Genomic_DNA"/>
</dbReference>
<keyword evidence="4" id="KW-0677">Repeat</keyword>
<evidence type="ECO:0000256" key="11">
    <source>
        <dbReference type="ARBA" id="ARBA00040950"/>
    </source>
</evidence>
<dbReference type="PROSITE" id="PS51450">
    <property type="entry name" value="LRR"/>
    <property type="match status" value="3"/>
</dbReference>
<proteinExistence type="inferred from homology"/>
<organism evidence="12 13">
    <name type="scientific">Euplotes crassus</name>
    <dbReference type="NCBI Taxonomy" id="5936"/>
    <lineage>
        <taxon>Eukaryota</taxon>
        <taxon>Sar</taxon>
        <taxon>Alveolata</taxon>
        <taxon>Ciliophora</taxon>
        <taxon>Intramacronucleata</taxon>
        <taxon>Spirotrichea</taxon>
        <taxon>Hypotrichia</taxon>
        <taxon>Euplotida</taxon>
        <taxon>Euplotidae</taxon>
        <taxon>Moneuplotes</taxon>
    </lineage>
</organism>
<evidence type="ECO:0000256" key="8">
    <source>
        <dbReference type="ARBA" id="ARBA00023212"/>
    </source>
</evidence>
<evidence type="ECO:0000256" key="9">
    <source>
        <dbReference type="ARBA" id="ARBA00023273"/>
    </source>
</evidence>
<evidence type="ECO:0000256" key="2">
    <source>
        <dbReference type="ARBA" id="ARBA00022490"/>
    </source>
</evidence>
<comment type="subcellular location">
    <subcellularLocation>
        <location evidence="1">Cytoplasm</location>
        <location evidence="1">Cytoskeleton</location>
        <location evidence="1">Flagellum axoneme</location>
    </subcellularLocation>
</comment>